<organism evidence="2 3">
    <name type="scientific">Corynebacterium atypicum</name>
    <dbReference type="NCBI Taxonomy" id="191610"/>
    <lineage>
        <taxon>Bacteria</taxon>
        <taxon>Bacillati</taxon>
        <taxon>Actinomycetota</taxon>
        <taxon>Actinomycetes</taxon>
        <taxon>Mycobacteriales</taxon>
        <taxon>Corynebacteriaceae</taxon>
        <taxon>Corynebacterium</taxon>
    </lineage>
</organism>
<evidence type="ECO:0000313" key="3">
    <source>
        <dbReference type="Proteomes" id="UP000028504"/>
    </source>
</evidence>
<dbReference type="InterPro" id="IPR002121">
    <property type="entry name" value="HRDC_dom"/>
</dbReference>
<dbReference type="InterPro" id="IPR041605">
    <property type="entry name" value="Exo_C"/>
</dbReference>
<dbReference type="RefSeq" id="WP_038605219.1">
    <property type="nucleotide sequence ID" value="NZ_CP008944.1"/>
</dbReference>
<dbReference type="InterPro" id="IPR010997">
    <property type="entry name" value="HRDC-like_sf"/>
</dbReference>
<dbReference type="Proteomes" id="UP000028504">
    <property type="component" value="Chromosome"/>
</dbReference>
<dbReference type="PANTHER" id="PTHR47649:SF1">
    <property type="entry name" value="RIBONUCLEASE D"/>
    <property type="match status" value="1"/>
</dbReference>
<dbReference type="Gene3D" id="3.30.420.10">
    <property type="entry name" value="Ribonuclease H-like superfamily/Ribonuclease H"/>
    <property type="match status" value="1"/>
</dbReference>
<keyword evidence="3" id="KW-1185">Reference proteome</keyword>
<gene>
    <name evidence="2" type="ORF">CATYP_04535</name>
</gene>
<feature type="domain" description="HRDC" evidence="1">
    <location>
        <begin position="212"/>
        <end position="295"/>
    </location>
</feature>
<dbReference type="InterPro" id="IPR044876">
    <property type="entry name" value="HRDC_dom_sf"/>
</dbReference>
<dbReference type="Pfam" id="PF18305">
    <property type="entry name" value="DNA_pol_A_exoN"/>
    <property type="match status" value="1"/>
</dbReference>
<dbReference type="InterPro" id="IPR036397">
    <property type="entry name" value="RNaseH_sf"/>
</dbReference>
<dbReference type="SUPFAM" id="SSF53098">
    <property type="entry name" value="Ribonuclease H-like"/>
    <property type="match status" value="1"/>
</dbReference>
<accession>A0ABN4DCA6</accession>
<dbReference type="Gene3D" id="1.10.150.80">
    <property type="entry name" value="HRDC domain"/>
    <property type="match status" value="2"/>
</dbReference>
<dbReference type="InterPro" id="IPR012337">
    <property type="entry name" value="RNaseH-like_sf"/>
</dbReference>
<proteinExistence type="predicted"/>
<dbReference type="PROSITE" id="PS50967">
    <property type="entry name" value="HRDC"/>
    <property type="match status" value="1"/>
</dbReference>
<dbReference type="SMART" id="SM00474">
    <property type="entry name" value="35EXOc"/>
    <property type="match status" value="1"/>
</dbReference>
<dbReference type="SUPFAM" id="SSF47819">
    <property type="entry name" value="HRDC-like"/>
    <property type="match status" value="1"/>
</dbReference>
<dbReference type="Pfam" id="PF00570">
    <property type="entry name" value="HRDC"/>
    <property type="match status" value="1"/>
</dbReference>
<protein>
    <recommendedName>
        <fullName evidence="1">HRDC domain-containing protein</fullName>
    </recommendedName>
</protein>
<dbReference type="Pfam" id="PF01612">
    <property type="entry name" value="DNA_pol_A_exo1"/>
    <property type="match status" value="1"/>
</dbReference>
<dbReference type="InterPro" id="IPR051086">
    <property type="entry name" value="RNase_D-like"/>
</dbReference>
<dbReference type="CDD" id="cd06142">
    <property type="entry name" value="RNaseD_exo"/>
    <property type="match status" value="1"/>
</dbReference>
<evidence type="ECO:0000259" key="1">
    <source>
        <dbReference type="PROSITE" id="PS50967"/>
    </source>
</evidence>
<dbReference type="PANTHER" id="PTHR47649">
    <property type="entry name" value="RIBONUCLEASE D"/>
    <property type="match status" value="1"/>
</dbReference>
<dbReference type="EMBL" id="CP008944">
    <property type="protein sequence ID" value="AIG64035.1"/>
    <property type="molecule type" value="Genomic_DNA"/>
</dbReference>
<reference evidence="2 3" key="1">
    <citation type="submission" date="2014-07" db="EMBL/GenBank/DDBJ databases">
        <title>Complete genome sequence of Corynebacterium atypicum DSM 44849: identifiction of the mycolic acid biosynthesis genes.</title>
        <authorList>
            <person name="Tippelt A."/>
            <person name="Mollmann S."/>
            <person name="Albersmeier A."/>
            <person name="Jaenicke S."/>
            <person name="Ruckert C."/>
            <person name="Tauch A."/>
        </authorList>
    </citation>
    <scope>NUCLEOTIDE SEQUENCE [LARGE SCALE GENOMIC DNA]</scope>
    <source>
        <strain evidence="2 3">R2070</strain>
    </source>
</reference>
<dbReference type="InterPro" id="IPR002562">
    <property type="entry name" value="3'-5'_exonuclease_dom"/>
</dbReference>
<name>A0ABN4DCA6_9CORY</name>
<evidence type="ECO:0000313" key="2">
    <source>
        <dbReference type="EMBL" id="AIG64035.1"/>
    </source>
</evidence>
<sequence>MVQEHLVLDTPELFADGARRLAEGRGPFAVDTERASGFRFDDRVFLLQVRRRGAGTFLFAPEGHRDELSRTLAPVLTGEQWVVHAAVTDLPALAWLQLTPGSLFDTEVAARIAGFDRVNLAAVVEAATGTTIKKGHGWEDWSTTPLPEDWLRYAAEDVDYLLEAAEFLAEVLDNAGKLEWAEAEFAHIVLTHACPPPERDWRRTKGVLRLKKPLQLAIARELWYAREELAIDSDTNPSRLLPDKAIVALAEAETTAPQVLARKLDLKPAARRRAGQYRDLWLQAISQGFAVSVDERPRPVHRYHEYPPHSLWAECYPEAHERLRKVNEELTDLSVRLEVPEANLVSPKALRALVWAATESHSVHTLDDARAFLASHDARGWQIDLVSPLIRRSVLR</sequence>